<comment type="caution">
    <text evidence="1">The sequence shown here is derived from an EMBL/GenBank/DDBJ whole genome shotgun (WGS) entry which is preliminary data.</text>
</comment>
<name>A0ACC2ZVA1_9EURO</name>
<sequence length="307" mass="34007">MTALPTVAIAGATGNLGHHVAQAFLSSTFRRSFQDIIILTRSESKQSSDYASAGAKIRKYSEDDLVPVLEGVDILISAIGPGGHHFKDSLLKTLSKTSVTLYFPSEFGVDHYVHTFTHAEWDAKKRHFELAQKLIPSIRVCRVFAGLFLEDSIGPWFGFYTAKNKYEAVGSLDQRTSYTSLSDVGRALAVLASMPPHNVPDQIHLSGDSKSVAEIAEIMEEAGADKIALSSVELQPFRASVLANPSPTPERYLRFLMGEGLIDHTDSGLNNDNKYFDEFQGFGKWKTMRHLAEDTKGKPWADHKWDM</sequence>
<gene>
    <name evidence="1" type="ORF">H2198_009258</name>
</gene>
<proteinExistence type="predicted"/>
<organism evidence="1 2">
    <name type="scientific">Neophaeococcomyces mojaviensis</name>
    <dbReference type="NCBI Taxonomy" id="3383035"/>
    <lineage>
        <taxon>Eukaryota</taxon>
        <taxon>Fungi</taxon>
        <taxon>Dikarya</taxon>
        <taxon>Ascomycota</taxon>
        <taxon>Pezizomycotina</taxon>
        <taxon>Eurotiomycetes</taxon>
        <taxon>Chaetothyriomycetidae</taxon>
        <taxon>Chaetothyriales</taxon>
        <taxon>Chaetothyriales incertae sedis</taxon>
        <taxon>Neophaeococcomyces</taxon>
    </lineage>
</organism>
<dbReference type="EMBL" id="JAPDRQ010000255">
    <property type="protein sequence ID" value="KAJ9651464.1"/>
    <property type="molecule type" value="Genomic_DNA"/>
</dbReference>
<evidence type="ECO:0000313" key="2">
    <source>
        <dbReference type="Proteomes" id="UP001172386"/>
    </source>
</evidence>
<reference evidence="1" key="1">
    <citation type="submission" date="2022-10" db="EMBL/GenBank/DDBJ databases">
        <title>Culturing micro-colonial fungi from biological soil crusts in the Mojave desert and describing Neophaeococcomyces mojavensis, and introducing the new genera and species Taxawa tesnikishii.</title>
        <authorList>
            <person name="Kurbessoian T."/>
            <person name="Stajich J.E."/>
        </authorList>
    </citation>
    <scope>NUCLEOTIDE SEQUENCE</scope>
    <source>
        <strain evidence="1">JES_112</strain>
    </source>
</reference>
<dbReference type="Proteomes" id="UP001172386">
    <property type="component" value="Unassembled WGS sequence"/>
</dbReference>
<evidence type="ECO:0000313" key="1">
    <source>
        <dbReference type="EMBL" id="KAJ9651464.1"/>
    </source>
</evidence>
<keyword evidence="2" id="KW-1185">Reference proteome</keyword>
<protein>
    <submittedName>
        <fullName evidence="1">Uncharacterized protein</fullName>
    </submittedName>
</protein>
<accession>A0ACC2ZVA1</accession>